<keyword evidence="8 14" id="KW-1133">Transmembrane helix</keyword>
<reference evidence="16" key="1">
    <citation type="submission" date="2017-07" db="EMBL/GenBank/DDBJ databases">
        <title>Novel pathways for hydrocarbon cycling and metabolic interdependencies in hydrothermal sediment communities.</title>
        <authorList>
            <person name="Dombrowski N."/>
            <person name="Seitz K."/>
            <person name="Teske A."/>
            <person name="Baker B."/>
        </authorList>
    </citation>
    <scope>NUCLEOTIDE SEQUENCE [LARGE SCALE GENOMIC DNA]</scope>
</reference>
<dbReference type="GO" id="GO:0005886">
    <property type="term" value="C:plasma membrane"/>
    <property type="evidence" value="ECO:0007669"/>
    <property type="project" value="UniProtKB-SubCell"/>
</dbReference>
<feature type="transmembrane region" description="Helical" evidence="14">
    <location>
        <begin position="37"/>
        <end position="57"/>
    </location>
</feature>
<sequence length="248" mass="27539">MKFVALGILQGLTEFLPISSSGHLAIFEYYLRFHEPLFWIVFAHFGSLVALVLLIWRRIGILRRYAMRLLVLWVIIATIPAAVVGLCFYDLFEKIAGSVKLISVLWIINGIILILTRKLRRPYTSLSLKNTFVVGLAQALALLPGISRSGVTISTALFLGIKEDDAVEFSIILSLPAILGANILEFMKVKMVPHVLSLSSLFLASFVTSYLALVLLMIVTRRRKLHLFGIYTVALGVGLLLIDTIGLL</sequence>
<dbReference type="GO" id="GO:0009252">
    <property type="term" value="P:peptidoglycan biosynthetic process"/>
    <property type="evidence" value="ECO:0007669"/>
    <property type="project" value="UniProtKB-KW"/>
</dbReference>
<keyword evidence="14" id="KW-0133">Cell shape</keyword>
<evidence type="ECO:0000313" key="15">
    <source>
        <dbReference type="EMBL" id="OYV03263.1"/>
    </source>
</evidence>
<dbReference type="InterPro" id="IPR003824">
    <property type="entry name" value="UppP"/>
</dbReference>
<dbReference type="AlphaFoldDB" id="A0A257LUB8"/>
<dbReference type="GO" id="GO:0050380">
    <property type="term" value="F:undecaprenyl-diphosphatase activity"/>
    <property type="evidence" value="ECO:0007669"/>
    <property type="project" value="UniProtKB-UniRule"/>
</dbReference>
<evidence type="ECO:0000256" key="12">
    <source>
        <dbReference type="ARBA" id="ARBA00032932"/>
    </source>
</evidence>
<comment type="catalytic activity">
    <reaction evidence="13 14">
        <text>di-trans,octa-cis-undecaprenyl diphosphate + H2O = di-trans,octa-cis-undecaprenyl phosphate + phosphate + H(+)</text>
        <dbReference type="Rhea" id="RHEA:28094"/>
        <dbReference type="ChEBI" id="CHEBI:15377"/>
        <dbReference type="ChEBI" id="CHEBI:15378"/>
        <dbReference type="ChEBI" id="CHEBI:43474"/>
        <dbReference type="ChEBI" id="CHEBI:58405"/>
        <dbReference type="ChEBI" id="CHEBI:60392"/>
        <dbReference type="EC" id="3.6.1.27"/>
    </reaction>
</comment>
<evidence type="ECO:0000256" key="9">
    <source>
        <dbReference type="ARBA" id="ARBA00023136"/>
    </source>
</evidence>
<comment type="function">
    <text evidence="14">Catalyzes the dephosphorylation of undecaprenyl diphosphate (UPP). Confers resistance to bacitracin.</text>
</comment>
<evidence type="ECO:0000256" key="4">
    <source>
        <dbReference type="ARBA" id="ARBA00021581"/>
    </source>
</evidence>
<feature type="transmembrane region" description="Helical" evidence="14">
    <location>
        <begin position="225"/>
        <end position="242"/>
    </location>
</feature>
<organism evidence="15 16">
    <name type="scientific">candidate division WOR-3 bacterium 4484_18</name>
    <dbReference type="NCBI Taxonomy" id="2020626"/>
    <lineage>
        <taxon>Bacteria</taxon>
        <taxon>Bacteria division WOR-3</taxon>
    </lineage>
</organism>
<keyword evidence="6 14" id="KW-0812">Transmembrane</keyword>
<gene>
    <name evidence="14" type="primary">uppP</name>
    <name evidence="15" type="ORF">CGW93_01735</name>
</gene>
<evidence type="ECO:0000313" key="16">
    <source>
        <dbReference type="Proteomes" id="UP000216312"/>
    </source>
</evidence>
<feature type="transmembrane region" description="Helical" evidence="14">
    <location>
        <begin position="128"/>
        <end position="146"/>
    </location>
</feature>
<evidence type="ECO:0000256" key="14">
    <source>
        <dbReference type="HAMAP-Rule" id="MF_01006"/>
    </source>
</evidence>
<dbReference type="PANTHER" id="PTHR30622">
    <property type="entry name" value="UNDECAPRENYL-DIPHOSPHATASE"/>
    <property type="match status" value="1"/>
</dbReference>
<comment type="caution">
    <text evidence="15">The sequence shown here is derived from an EMBL/GenBank/DDBJ whole genome shotgun (WGS) entry which is preliminary data.</text>
</comment>
<dbReference type="PANTHER" id="PTHR30622:SF2">
    <property type="entry name" value="UNDECAPRENYL-DIPHOSPHATASE"/>
    <property type="match status" value="1"/>
</dbReference>
<evidence type="ECO:0000256" key="8">
    <source>
        <dbReference type="ARBA" id="ARBA00022989"/>
    </source>
</evidence>
<dbReference type="Pfam" id="PF02673">
    <property type="entry name" value="BacA"/>
    <property type="match status" value="1"/>
</dbReference>
<comment type="similarity">
    <text evidence="2 14">Belongs to the UppP family.</text>
</comment>
<comment type="miscellaneous">
    <text evidence="14">Bacitracin is thought to be involved in the inhibition of peptidoglycan synthesis by sequestering undecaprenyl diphosphate, thereby reducing the pool of lipid carrier available.</text>
</comment>
<comment type="subcellular location">
    <subcellularLocation>
        <location evidence="1 14">Cell membrane</location>
        <topology evidence="1 14">Multi-pass membrane protein</topology>
    </subcellularLocation>
</comment>
<evidence type="ECO:0000256" key="11">
    <source>
        <dbReference type="ARBA" id="ARBA00032707"/>
    </source>
</evidence>
<dbReference type="GO" id="GO:0046677">
    <property type="term" value="P:response to antibiotic"/>
    <property type="evidence" value="ECO:0007669"/>
    <property type="project" value="UniProtKB-UniRule"/>
</dbReference>
<dbReference type="GO" id="GO:0071555">
    <property type="term" value="P:cell wall organization"/>
    <property type="evidence" value="ECO:0007669"/>
    <property type="project" value="UniProtKB-KW"/>
</dbReference>
<dbReference type="GO" id="GO:0008360">
    <property type="term" value="P:regulation of cell shape"/>
    <property type="evidence" value="ECO:0007669"/>
    <property type="project" value="UniProtKB-KW"/>
</dbReference>
<evidence type="ECO:0000256" key="3">
    <source>
        <dbReference type="ARBA" id="ARBA00012374"/>
    </source>
</evidence>
<name>A0A257LUB8_UNCW3</name>
<dbReference type="HAMAP" id="MF_01006">
    <property type="entry name" value="Undec_diphosphatase"/>
    <property type="match status" value="1"/>
</dbReference>
<feature type="transmembrane region" description="Helical" evidence="14">
    <location>
        <begin position="69"/>
        <end position="92"/>
    </location>
</feature>
<keyword evidence="5 14" id="KW-1003">Cell membrane</keyword>
<evidence type="ECO:0000256" key="6">
    <source>
        <dbReference type="ARBA" id="ARBA00022692"/>
    </source>
</evidence>
<evidence type="ECO:0000256" key="2">
    <source>
        <dbReference type="ARBA" id="ARBA00010621"/>
    </source>
</evidence>
<evidence type="ECO:0000256" key="1">
    <source>
        <dbReference type="ARBA" id="ARBA00004651"/>
    </source>
</evidence>
<accession>A0A257LUB8</accession>
<keyword evidence="9 14" id="KW-0472">Membrane</keyword>
<evidence type="ECO:0000256" key="7">
    <source>
        <dbReference type="ARBA" id="ARBA00022801"/>
    </source>
</evidence>
<proteinExistence type="inferred from homology"/>
<feature type="transmembrane region" description="Helical" evidence="14">
    <location>
        <begin position="196"/>
        <end position="219"/>
    </location>
</feature>
<evidence type="ECO:0000256" key="13">
    <source>
        <dbReference type="ARBA" id="ARBA00047594"/>
    </source>
</evidence>
<keyword evidence="10 14" id="KW-0046">Antibiotic resistance</keyword>
<protein>
    <recommendedName>
        <fullName evidence="4 14">Undecaprenyl-diphosphatase</fullName>
        <ecNumber evidence="3 14">3.6.1.27</ecNumber>
    </recommendedName>
    <alternativeName>
        <fullName evidence="12 14">Bacitracin resistance protein</fullName>
    </alternativeName>
    <alternativeName>
        <fullName evidence="11 14">Undecaprenyl pyrophosphate phosphatase</fullName>
    </alternativeName>
</protein>
<keyword evidence="14" id="KW-0961">Cell wall biogenesis/degradation</keyword>
<dbReference type="EC" id="3.6.1.27" evidence="3 14"/>
<feature type="transmembrane region" description="Helical" evidence="14">
    <location>
        <begin position="98"/>
        <end position="116"/>
    </location>
</feature>
<keyword evidence="14" id="KW-0573">Peptidoglycan synthesis</keyword>
<dbReference type="EMBL" id="NMUJ01000013">
    <property type="protein sequence ID" value="OYV03263.1"/>
    <property type="molecule type" value="Genomic_DNA"/>
</dbReference>
<evidence type="ECO:0000256" key="10">
    <source>
        <dbReference type="ARBA" id="ARBA00023251"/>
    </source>
</evidence>
<keyword evidence="7 14" id="KW-0378">Hydrolase</keyword>
<dbReference type="Proteomes" id="UP000216312">
    <property type="component" value="Unassembled WGS sequence"/>
</dbReference>
<evidence type="ECO:0000256" key="5">
    <source>
        <dbReference type="ARBA" id="ARBA00022475"/>
    </source>
</evidence>